<comment type="caution">
    <text evidence="1">The sequence shown here is derived from an EMBL/GenBank/DDBJ whole genome shotgun (WGS) entry which is preliminary data.</text>
</comment>
<evidence type="ECO:0000313" key="2">
    <source>
        <dbReference type="Proteomes" id="UP001362999"/>
    </source>
</evidence>
<sequence length="123" mass="13669">MSTETTSLRLRPPVCFDLSAETMPRLSLNPSVWPDTEITYAGILPEAEPMPLCTKLFMYFNLNAETMPVSSQAEAMRLRTQLPITFKNVETFARARLSIIKVDPNLFAESSSKSLSSNAIPSP</sequence>
<dbReference type="EMBL" id="JAWWNJ010000005">
    <property type="protein sequence ID" value="KAK7055985.1"/>
    <property type="molecule type" value="Genomic_DNA"/>
</dbReference>
<accession>A0AAW0DWN2</accession>
<keyword evidence="2" id="KW-1185">Reference proteome</keyword>
<gene>
    <name evidence="1" type="ORF">R3P38DRAFT_3253930</name>
</gene>
<protein>
    <submittedName>
        <fullName evidence="1">Uncharacterized protein</fullName>
    </submittedName>
</protein>
<name>A0AAW0DWN2_9AGAR</name>
<evidence type="ECO:0000313" key="1">
    <source>
        <dbReference type="EMBL" id="KAK7055985.1"/>
    </source>
</evidence>
<proteinExistence type="predicted"/>
<organism evidence="1 2">
    <name type="scientific">Favolaschia claudopus</name>
    <dbReference type="NCBI Taxonomy" id="2862362"/>
    <lineage>
        <taxon>Eukaryota</taxon>
        <taxon>Fungi</taxon>
        <taxon>Dikarya</taxon>
        <taxon>Basidiomycota</taxon>
        <taxon>Agaricomycotina</taxon>
        <taxon>Agaricomycetes</taxon>
        <taxon>Agaricomycetidae</taxon>
        <taxon>Agaricales</taxon>
        <taxon>Marasmiineae</taxon>
        <taxon>Mycenaceae</taxon>
        <taxon>Favolaschia</taxon>
    </lineage>
</organism>
<reference evidence="1 2" key="1">
    <citation type="journal article" date="2024" name="J Genomics">
        <title>Draft genome sequencing and assembly of Favolaschia claudopus CIRM-BRFM 2984 isolated from oak limbs.</title>
        <authorList>
            <person name="Navarro D."/>
            <person name="Drula E."/>
            <person name="Chaduli D."/>
            <person name="Cazenave R."/>
            <person name="Ahrendt S."/>
            <person name="Wang J."/>
            <person name="Lipzen A."/>
            <person name="Daum C."/>
            <person name="Barry K."/>
            <person name="Grigoriev I.V."/>
            <person name="Favel A."/>
            <person name="Rosso M.N."/>
            <person name="Martin F."/>
        </authorList>
    </citation>
    <scope>NUCLEOTIDE SEQUENCE [LARGE SCALE GENOMIC DNA]</scope>
    <source>
        <strain evidence="1 2">CIRM-BRFM 2984</strain>
    </source>
</reference>
<dbReference type="Proteomes" id="UP001362999">
    <property type="component" value="Unassembled WGS sequence"/>
</dbReference>
<dbReference type="AlphaFoldDB" id="A0AAW0DWN2"/>